<reference evidence="1 2" key="1">
    <citation type="submission" date="2020-08" db="EMBL/GenBank/DDBJ databases">
        <title>Genomic Encyclopedia of Type Strains, Phase IV (KMG-IV): sequencing the most valuable type-strain genomes for metagenomic binning, comparative biology and taxonomic classification.</title>
        <authorList>
            <person name="Goeker M."/>
        </authorList>
    </citation>
    <scope>NUCLEOTIDE SEQUENCE [LARGE SCALE GENOMIC DNA]</scope>
    <source>
        <strain evidence="1 2">DSM 25620</strain>
    </source>
</reference>
<accession>A0A7W8AIJ2</accession>
<dbReference type="EMBL" id="JACHIL010000002">
    <property type="protein sequence ID" value="MBB5091026.1"/>
    <property type="molecule type" value="Genomic_DNA"/>
</dbReference>
<dbReference type="AlphaFoldDB" id="A0A7W8AIJ2"/>
<dbReference type="RefSeq" id="WP_151159119.1">
    <property type="nucleotide sequence ID" value="NZ_JACHIL010000002.1"/>
</dbReference>
<comment type="caution">
    <text evidence="1">The sequence shown here is derived from an EMBL/GenBank/DDBJ whole genome shotgun (WGS) entry which is preliminary data.</text>
</comment>
<name>A0A7W8AIJ2_9HYPH</name>
<gene>
    <name evidence="1" type="ORF">HNQ68_001550</name>
</gene>
<organism evidence="1 2">
    <name type="scientific">Pseudochrobactrum saccharolyticum</name>
    <dbReference type="NCBI Taxonomy" id="354352"/>
    <lineage>
        <taxon>Bacteria</taxon>
        <taxon>Pseudomonadati</taxon>
        <taxon>Pseudomonadota</taxon>
        <taxon>Alphaproteobacteria</taxon>
        <taxon>Hyphomicrobiales</taxon>
        <taxon>Brucellaceae</taxon>
        <taxon>Pseudochrobactrum</taxon>
    </lineage>
</organism>
<evidence type="ECO:0000313" key="1">
    <source>
        <dbReference type="EMBL" id="MBB5091026.1"/>
    </source>
</evidence>
<keyword evidence="2" id="KW-1185">Reference proteome</keyword>
<evidence type="ECO:0000313" key="2">
    <source>
        <dbReference type="Proteomes" id="UP000531231"/>
    </source>
</evidence>
<proteinExistence type="predicted"/>
<sequence>MRVFKNCNRNPVALDLPVHPILDAVLKMRPVDTETYVTKDHGKPFSIKGVFGWKDSKTSKIYTRNAQRSKLARQVIAKIDWGSLDSILPHPNSGEEFRYKNKEK</sequence>
<protein>
    <submittedName>
        <fullName evidence="1">Uncharacterized protein</fullName>
    </submittedName>
</protein>
<dbReference type="Proteomes" id="UP000531231">
    <property type="component" value="Unassembled WGS sequence"/>
</dbReference>